<feature type="domain" description="Integrase catalytic" evidence="3">
    <location>
        <begin position="157"/>
        <end position="342"/>
    </location>
</feature>
<proteinExistence type="inferred from homology"/>
<dbReference type="InterPro" id="IPR001584">
    <property type="entry name" value="Integrase_cat-core"/>
</dbReference>
<evidence type="ECO:0000259" key="3">
    <source>
        <dbReference type="PROSITE" id="PS50994"/>
    </source>
</evidence>
<dbReference type="EMBL" id="KU144996">
    <property type="protein sequence ID" value="AMK59605.1"/>
    <property type="molecule type" value="Genomic_DNA"/>
</dbReference>
<accession>A0A140DZZ3</accession>
<dbReference type="GO" id="GO:0015074">
    <property type="term" value="P:DNA integration"/>
    <property type="evidence" value="ECO:0007669"/>
    <property type="project" value="InterPro"/>
</dbReference>
<evidence type="ECO:0000256" key="1">
    <source>
        <dbReference type="ARBA" id="ARBA00009277"/>
    </source>
</evidence>
<dbReference type="Pfam" id="PF22483">
    <property type="entry name" value="Mu-transpos_C_2"/>
    <property type="match status" value="1"/>
</dbReference>
<dbReference type="Pfam" id="PF00665">
    <property type="entry name" value="rve"/>
    <property type="match status" value="1"/>
</dbReference>
<dbReference type="InterPro" id="IPR054353">
    <property type="entry name" value="IstA-like_C"/>
</dbReference>
<evidence type="ECO:0000256" key="2">
    <source>
        <dbReference type="SAM" id="MobiDB-lite"/>
    </source>
</evidence>
<dbReference type="InterPro" id="IPR012337">
    <property type="entry name" value="RNaseH-like_sf"/>
</dbReference>
<feature type="compositionally biased region" description="Low complexity" evidence="2">
    <location>
        <begin position="87"/>
        <end position="104"/>
    </location>
</feature>
<dbReference type="NCBIfam" id="NF033546">
    <property type="entry name" value="transpos_IS21"/>
    <property type="match status" value="1"/>
</dbReference>
<organism evidence="4">
    <name type="scientific">uncultured bacterium UPO76</name>
    <dbReference type="NCBI Taxonomy" id="1776993"/>
    <lineage>
        <taxon>Bacteria</taxon>
        <taxon>environmental samples</taxon>
    </lineage>
</organism>
<dbReference type="Gene3D" id="3.30.420.10">
    <property type="entry name" value="Ribonuclease H-like superfamily/Ribonuclease H"/>
    <property type="match status" value="1"/>
</dbReference>
<protein>
    <submittedName>
        <fullName evidence="4">Insertion sequence element putative transposase orfA</fullName>
    </submittedName>
</protein>
<feature type="region of interest" description="Disordered" evidence="2">
    <location>
        <begin position="51"/>
        <end position="106"/>
    </location>
</feature>
<dbReference type="GO" id="GO:0003676">
    <property type="term" value="F:nucleic acid binding"/>
    <property type="evidence" value="ECO:0007669"/>
    <property type="project" value="InterPro"/>
</dbReference>
<dbReference type="AlphaFoldDB" id="A0A140DZZ3"/>
<dbReference type="PANTHER" id="PTHR35004:SF8">
    <property type="entry name" value="TRANSPOSASE RV3428C-RELATED"/>
    <property type="match status" value="1"/>
</dbReference>
<comment type="similarity">
    <text evidence="1">Belongs to the transposase IS21/IS408/IS1162 family.</text>
</comment>
<dbReference type="SUPFAM" id="SSF53098">
    <property type="entry name" value="Ribonuclease H-like"/>
    <property type="match status" value="1"/>
</dbReference>
<evidence type="ECO:0000313" key="4">
    <source>
        <dbReference type="EMBL" id="AMK59605.1"/>
    </source>
</evidence>
<dbReference type="InterPro" id="IPR036397">
    <property type="entry name" value="RNaseH_sf"/>
</dbReference>
<name>A0A140DZZ3_9BACT</name>
<dbReference type="PROSITE" id="PS50994">
    <property type="entry name" value="INTEGRASE"/>
    <property type="match status" value="1"/>
</dbReference>
<reference evidence="4" key="1">
    <citation type="journal article" date="2016" name="Appl. Environ. Microbiol.">
        <title>Functional Metagenomics of a Biostimulated Petroleum-Contaminated Soil Reveals an Extraordinary Diversity of Extradiol Dioxygenases.</title>
        <authorList>
            <person name="Terron-Gonzalez L."/>
            <person name="Martin-Cabello G."/>
            <person name="Ferrer M."/>
            <person name="Santero E."/>
        </authorList>
    </citation>
    <scope>NUCLEOTIDE SEQUENCE</scope>
</reference>
<sequence>MSNVLSEQKRQQVLVLGRLGWSLRRIEEATGVRRETASAYLRAADVRVRRPGWRHRDPPGGKPAIETSTDPGEAAGAKPAMQVSTDSSASAWPPAPRRSPQASACEPHREWIAEAVARGRNAVAIYQELVERHGFASSYASVRRFVKVLRAESAKVRGGEPHPVIVTAAGEEAQVDYGGDGPMVRDPESGKYRRTRLFVLTLGYSRKCVRLLTWRSSAEIWARLHEDAFRRLGGVPHTVVLDNLKEGVAKADLFDPALNPLYRDLLAHYGATALPCRVRHPDRKGKVERAVGHAQATALRGLRFESLEEAQAHLDHWEERWADTRIHGTTKRQVAAMFAEERPHLLPLPVEPFRFYRFGTRTVHLDGAVEVEGAYYHLPPGWLGRRVAVQWDGLHVRVLDPSTGTLVREHIRQKRGQRRMREEDRPARTPPTTVALLARALSAGPHIGALCEAIHRQDGEAGVRRILGVLALVRRHGPRRAEEACEAALELAVPTYRFVQRFLVRRARETPLPLKQVDPLIRQLTLYRDAVERLGETNPEEGGPNPS</sequence>
<dbReference type="PANTHER" id="PTHR35004">
    <property type="entry name" value="TRANSPOSASE RV3428C-RELATED"/>
    <property type="match status" value="1"/>
</dbReference>